<evidence type="ECO:0000313" key="3">
    <source>
        <dbReference type="EMBL" id="GGN51040.1"/>
    </source>
</evidence>
<dbReference type="InterPro" id="IPR000873">
    <property type="entry name" value="AMP-dep_synth/lig_dom"/>
</dbReference>
<dbReference type="InterPro" id="IPR025110">
    <property type="entry name" value="AMP-bd_C"/>
</dbReference>
<feature type="domain" description="AMP-binding enzyme C-terminal" evidence="2">
    <location>
        <begin position="433"/>
        <end position="507"/>
    </location>
</feature>
<feature type="domain" description="AMP-dependent synthetase/ligase" evidence="1">
    <location>
        <begin position="30"/>
        <end position="382"/>
    </location>
</feature>
<dbReference type="SUPFAM" id="SSF56801">
    <property type="entry name" value="Acetyl-CoA synthetase-like"/>
    <property type="match status" value="1"/>
</dbReference>
<dbReference type="Pfam" id="PF13193">
    <property type="entry name" value="AMP-binding_C"/>
    <property type="match status" value="1"/>
</dbReference>
<sequence>MTTTSPADTIHRPLFNADVLANALNTGGSRPLLKQLDGPTLSVNDMRDETSRFMQALQAVGVEAGDRVSLIAPNIPECLHITHALQLLAALYVPIHPLSALSDQLNVIGDAGVKVMLFDAERFEGRAAEIRREVPGIRLLAIGRSELAQDIHELAASFAPQKLVPPQVDGHDVTRLGYSGGTTGKPKAIPSCQRSGFLTGLYMQAVWEWPEQPNILSCAPLTHAGGAMFMPALLRGGTFLILPRFDPVQVMEMIEAHRINCMMLVPTMIYALLDHPRFDQFDLSSLETIFYGASAISPARLKEAIERIGPVFAQFYGQAEAPMVISYMRKADHDPNDLNRLASCGLPSPWIRLELHDSDGNPVPDGEPGEIVVQGPLVMDGYRDPELTAEAFKGGWLHTGDVAVRDPDGFLRIVDRTKDMIISGGFNIYPRDIENVIAEHPAVAEVAVIGVPHEKWGEAVHAVIVLKPGTSASEEELCGPVAARKGNYQAPKSVAFVEAIPQTPVGKPDKKALRAQYAQAATAT</sequence>
<evidence type="ECO:0000313" key="4">
    <source>
        <dbReference type="Proteomes" id="UP000605099"/>
    </source>
</evidence>
<name>A0ABQ2JLT8_9SPHN</name>
<comment type="caution">
    <text evidence="3">The sequence shown here is derived from an EMBL/GenBank/DDBJ whole genome shotgun (WGS) entry which is preliminary data.</text>
</comment>
<dbReference type="InterPro" id="IPR050237">
    <property type="entry name" value="ATP-dep_AMP-bd_enzyme"/>
</dbReference>
<keyword evidence="4" id="KW-1185">Reference proteome</keyword>
<reference evidence="4" key="1">
    <citation type="journal article" date="2019" name="Int. J. Syst. Evol. Microbiol.">
        <title>The Global Catalogue of Microorganisms (GCM) 10K type strain sequencing project: providing services to taxonomists for standard genome sequencing and annotation.</title>
        <authorList>
            <consortium name="The Broad Institute Genomics Platform"/>
            <consortium name="The Broad Institute Genome Sequencing Center for Infectious Disease"/>
            <person name="Wu L."/>
            <person name="Ma J."/>
        </authorList>
    </citation>
    <scope>NUCLEOTIDE SEQUENCE [LARGE SCALE GENOMIC DNA]</scope>
    <source>
        <strain evidence="4">CGMCC 1.6784</strain>
    </source>
</reference>
<dbReference type="InterPro" id="IPR020845">
    <property type="entry name" value="AMP-binding_CS"/>
</dbReference>
<accession>A0ABQ2JLT8</accession>
<dbReference type="PANTHER" id="PTHR43767:SF7">
    <property type="entry name" value="MEDIUM_LONG-CHAIN-FATTY-ACID--COA LIGASE FADD8"/>
    <property type="match status" value="1"/>
</dbReference>
<dbReference type="Gene3D" id="3.40.50.12780">
    <property type="entry name" value="N-terminal domain of ligase-like"/>
    <property type="match status" value="1"/>
</dbReference>
<dbReference type="PROSITE" id="PS00455">
    <property type="entry name" value="AMP_BINDING"/>
    <property type="match status" value="1"/>
</dbReference>
<dbReference type="InterPro" id="IPR045851">
    <property type="entry name" value="AMP-bd_C_sf"/>
</dbReference>
<dbReference type="EMBL" id="BMLK01000010">
    <property type="protein sequence ID" value="GGN51040.1"/>
    <property type="molecule type" value="Genomic_DNA"/>
</dbReference>
<evidence type="ECO:0000259" key="2">
    <source>
        <dbReference type="Pfam" id="PF13193"/>
    </source>
</evidence>
<organism evidence="3 4">
    <name type="scientific">Novosphingobium indicum</name>
    <dbReference type="NCBI Taxonomy" id="462949"/>
    <lineage>
        <taxon>Bacteria</taxon>
        <taxon>Pseudomonadati</taxon>
        <taxon>Pseudomonadota</taxon>
        <taxon>Alphaproteobacteria</taxon>
        <taxon>Sphingomonadales</taxon>
        <taxon>Sphingomonadaceae</taxon>
        <taxon>Novosphingobium</taxon>
    </lineage>
</organism>
<dbReference type="RefSeq" id="WP_188819860.1">
    <property type="nucleotide sequence ID" value="NZ_BMLK01000010.1"/>
</dbReference>
<dbReference type="Proteomes" id="UP000605099">
    <property type="component" value="Unassembled WGS sequence"/>
</dbReference>
<dbReference type="InterPro" id="IPR042099">
    <property type="entry name" value="ANL_N_sf"/>
</dbReference>
<dbReference type="Pfam" id="PF00501">
    <property type="entry name" value="AMP-binding"/>
    <property type="match status" value="1"/>
</dbReference>
<proteinExistence type="predicted"/>
<dbReference type="PANTHER" id="PTHR43767">
    <property type="entry name" value="LONG-CHAIN-FATTY-ACID--COA LIGASE"/>
    <property type="match status" value="1"/>
</dbReference>
<dbReference type="Gene3D" id="3.30.300.30">
    <property type="match status" value="1"/>
</dbReference>
<gene>
    <name evidence="3" type="ORF">GCM10011349_23200</name>
</gene>
<protein>
    <submittedName>
        <fullName evidence="3">Acyl-CoA synthetase</fullName>
    </submittedName>
</protein>
<evidence type="ECO:0000259" key="1">
    <source>
        <dbReference type="Pfam" id="PF00501"/>
    </source>
</evidence>